<comment type="caution">
    <text evidence="1">The sequence shown here is derived from an EMBL/GenBank/DDBJ whole genome shotgun (WGS) entry which is preliminary data.</text>
</comment>
<accession>A0A7J9KEA9</accession>
<keyword evidence="2" id="KW-1185">Reference proteome</keyword>
<reference evidence="1 2" key="1">
    <citation type="journal article" date="2019" name="Genome Biol. Evol.">
        <title>Insights into the evolution of the New World diploid cottons (Gossypium, subgenus Houzingenia) based on genome sequencing.</title>
        <authorList>
            <person name="Grover C.E."/>
            <person name="Arick M.A. 2nd"/>
            <person name="Thrash A."/>
            <person name="Conover J.L."/>
            <person name="Sanders W.S."/>
            <person name="Peterson D.G."/>
            <person name="Frelichowski J.E."/>
            <person name="Scheffler J.A."/>
            <person name="Scheffler B.E."/>
            <person name="Wendel J.F."/>
        </authorList>
    </citation>
    <scope>NUCLEOTIDE SEQUENCE [LARGE SCALE GENOMIC DNA]</scope>
    <source>
        <strain evidence="1">6</strain>
        <tissue evidence="1">Leaf</tissue>
    </source>
</reference>
<proteinExistence type="predicted"/>
<dbReference type="EMBL" id="JABFAE010372494">
    <property type="protein sequence ID" value="MBA0844753.1"/>
    <property type="molecule type" value="Genomic_DNA"/>
</dbReference>
<name>A0A7J9KEA9_9ROSI</name>
<dbReference type="Proteomes" id="UP000593575">
    <property type="component" value="Unassembled WGS sequence"/>
</dbReference>
<evidence type="ECO:0000313" key="1">
    <source>
        <dbReference type="EMBL" id="MBA0844753.1"/>
    </source>
</evidence>
<sequence length="200" mass="22834">MSAHICALPIVQHGPLDQIVWYHNKSGCYYSKSGHSWLILKKMGFGPCGMGDETIIHALWDYPKARAVLSSSGSDGHLLDSAFERCIDWLEDATRLLDLKAFENLIMVLWNIWNSCNNALFWGKEEDAWLIWERARTLGDDFRIFNLSHIVMKPRPPRSQRWVKPLIDVIKINVDAGIHDTVVGIGIIVRDSDGLLRRKP</sequence>
<dbReference type="AlphaFoldDB" id="A0A7J9KEA9"/>
<gene>
    <name evidence="1" type="ORF">Goarm_022707</name>
</gene>
<evidence type="ECO:0000313" key="2">
    <source>
        <dbReference type="Proteomes" id="UP000593575"/>
    </source>
</evidence>
<organism evidence="1 2">
    <name type="scientific">Gossypium armourianum</name>
    <dbReference type="NCBI Taxonomy" id="34283"/>
    <lineage>
        <taxon>Eukaryota</taxon>
        <taxon>Viridiplantae</taxon>
        <taxon>Streptophyta</taxon>
        <taxon>Embryophyta</taxon>
        <taxon>Tracheophyta</taxon>
        <taxon>Spermatophyta</taxon>
        <taxon>Magnoliopsida</taxon>
        <taxon>eudicotyledons</taxon>
        <taxon>Gunneridae</taxon>
        <taxon>Pentapetalae</taxon>
        <taxon>rosids</taxon>
        <taxon>malvids</taxon>
        <taxon>Malvales</taxon>
        <taxon>Malvaceae</taxon>
        <taxon>Malvoideae</taxon>
        <taxon>Gossypium</taxon>
    </lineage>
</organism>
<evidence type="ECO:0008006" key="3">
    <source>
        <dbReference type="Google" id="ProtNLM"/>
    </source>
</evidence>
<protein>
    <recommendedName>
        <fullName evidence="3">RNase H type-1 domain-containing protein</fullName>
    </recommendedName>
</protein>